<protein>
    <submittedName>
        <fullName evidence="2">Uncharacterized protein</fullName>
    </submittedName>
</protein>
<accession>A0A0V8JBI0</accession>
<dbReference type="Proteomes" id="UP000054099">
    <property type="component" value="Unassembled WGS sequence"/>
</dbReference>
<sequence>MALQKDIFEANLFFYQFPYFSFYYVFFSLMPMEQSSGCPSNGLAALNTIKGIQLKSHPAD</sequence>
<keyword evidence="3" id="KW-1185">Reference proteome</keyword>
<comment type="caution">
    <text evidence="2">The sequence shown here is derived from an EMBL/GenBank/DDBJ whole genome shotgun (WGS) entry which is preliminary data.</text>
</comment>
<feature type="transmembrane region" description="Helical" evidence="1">
    <location>
        <begin position="12"/>
        <end position="30"/>
    </location>
</feature>
<dbReference type="AlphaFoldDB" id="A0A0V8JBI0"/>
<dbReference type="EMBL" id="LNQN01000001">
    <property type="protein sequence ID" value="KSU84349.1"/>
    <property type="molecule type" value="Genomic_DNA"/>
</dbReference>
<proteinExistence type="predicted"/>
<reference evidence="2 3" key="1">
    <citation type="journal article" date="2014" name="Antonie Van Leeuwenhoek">
        <title>Fictibacillus enclensis sp. nov., isolated from marine sediment.</title>
        <authorList>
            <person name="Dastager S.G."/>
            <person name="Mawlankar R."/>
            <person name="Srinivasan K."/>
            <person name="Tang S.K."/>
            <person name="Lee J.C."/>
            <person name="Ramana V.V."/>
            <person name="Shouche Y.S."/>
        </authorList>
    </citation>
    <scope>NUCLEOTIDE SEQUENCE [LARGE SCALE GENOMIC DNA]</scope>
    <source>
        <strain evidence="2 3">NIO-1003</strain>
    </source>
</reference>
<dbReference type="RefSeq" id="WP_061967795.1">
    <property type="nucleotide sequence ID" value="NZ_FMAV01000001.1"/>
</dbReference>
<evidence type="ECO:0000256" key="1">
    <source>
        <dbReference type="SAM" id="Phobius"/>
    </source>
</evidence>
<evidence type="ECO:0000313" key="2">
    <source>
        <dbReference type="EMBL" id="KSU84349.1"/>
    </source>
</evidence>
<dbReference type="OrthoDB" id="849477at2"/>
<organism evidence="2 3">
    <name type="scientific">Fictibacillus enclensis</name>
    <dbReference type="NCBI Taxonomy" id="1017270"/>
    <lineage>
        <taxon>Bacteria</taxon>
        <taxon>Bacillati</taxon>
        <taxon>Bacillota</taxon>
        <taxon>Bacilli</taxon>
        <taxon>Bacillales</taxon>
        <taxon>Fictibacillaceae</taxon>
        <taxon>Fictibacillus</taxon>
    </lineage>
</organism>
<keyword evidence="1" id="KW-1133">Transmembrane helix</keyword>
<evidence type="ECO:0000313" key="3">
    <source>
        <dbReference type="Proteomes" id="UP000054099"/>
    </source>
</evidence>
<gene>
    <name evidence="2" type="ORF">AS030_01955</name>
</gene>
<keyword evidence="1" id="KW-0812">Transmembrane</keyword>
<name>A0A0V8JBI0_9BACL</name>
<keyword evidence="1" id="KW-0472">Membrane</keyword>